<dbReference type="HOGENOM" id="CLU_1496450_0_0_1"/>
<evidence type="ECO:0000313" key="2">
    <source>
        <dbReference type="Proteomes" id="UP000054477"/>
    </source>
</evidence>
<keyword evidence="2" id="KW-1185">Reference proteome</keyword>
<name>A0A0C9WV37_9AGAR</name>
<dbReference type="Proteomes" id="UP000054477">
    <property type="component" value="Unassembled WGS sequence"/>
</dbReference>
<protein>
    <submittedName>
        <fullName evidence="1">Uncharacterized protein</fullName>
    </submittedName>
</protein>
<proteinExistence type="predicted"/>
<gene>
    <name evidence="1" type="ORF">K443DRAFT_682428</name>
</gene>
<organism evidence="1 2">
    <name type="scientific">Laccaria amethystina LaAM-08-1</name>
    <dbReference type="NCBI Taxonomy" id="1095629"/>
    <lineage>
        <taxon>Eukaryota</taxon>
        <taxon>Fungi</taxon>
        <taxon>Dikarya</taxon>
        <taxon>Basidiomycota</taxon>
        <taxon>Agaricomycotina</taxon>
        <taxon>Agaricomycetes</taxon>
        <taxon>Agaricomycetidae</taxon>
        <taxon>Agaricales</taxon>
        <taxon>Agaricineae</taxon>
        <taxon>Hydnangiaceae</taxon>
        <taxon>Laccaria</taxon>
    </lineage>
</organism>
<dbReference type="EMBL" id="KN838727">
    <property type="protein sequence ID" value="KIJ96270.1"/>
    <property type="molecule type" value="Genomic_DNA"/>
</dbReference>
<evidence type="ECO:0000313" key="1">
    <source>
        <dbReference type="EMBL" id="KIJ96270.1"/>
    </source>
</evidence>
<sequence length="180" mass="20550">MALTRLPNGSLHPRRTRQAWQSRTSTHAYVKSEPEEDWFLLGVQKPEPSNVFDFLEPPLRWRWPEWNTRLPKAIICPMKTDRSSFKNSNCLPVPVMLMTCSATLARSKSMQGSVRGDAELTLSPSNEGDSMLEVLATFPQPTSHFRQRPNAGGSQSLLDRHKPFVPPVRWGHVVLYRIRS</sequence>
<accession>A0A0C9WV37</accession>
<dbReference type="OrthoDB" id="10632642at2759"/>
<reference evidence="1 2" key="1">
    <citation type="submission" date="2014-04" db="EMBL/GenBank/DDBJ databases">
        <authorList>
            <consortium name="DOE Joint Genome Institute"/>
            <person name="Kuo A."/>
            <person name="Kohler A."/>
            <person name="Nagy L.G."/>
            <person name="Floudas D."/>
            <person name="Copeland A."/>
            <person name="Barry K.W."/>
            <person name="Cichocki N."/>
            <person name="Veneault-Fourrey C."/>
            <person name="LaButti K."/>
            <person name="Lindquist E.A."/>
            <person name="Lipzen A."/>
            <person name="Lundell T."/>
            <person name="Morin E."/>
            <person name="Murat C."/>
            <person name="Sun H."/>
            <person name="Tunlid A."/>
            <person name="Henrissat B."/>
            <person name="Grigoriev I.V."/>
            <person name="Hibbett D.S."/>
            <person name="Martin F."/>
            <person name="Nordberg H.P."/>
            <person name="Cantor M.N."/>
            <person name="Hua S.X."/>
        </authorList>
    </citation>
    <scope>NUCLEOTIDE SEQUENCE [LARGE SCALE GENOMIC DNA]</scope>
    <source>
        <strain evidence="1 2">LaAM-08-1</strain>
    </source>
</reference>
<reference evidence="2" key="2">
    <citation type="submission" date="2015-01" db="EMBL/GenBank/DDBJ databases">
        <title>Evolutionary Origins and Diversification of the Mycorrhizal Mutualists.</title>
        <authorList>
            <consortium name="DOE Joint Genome Institute"/>
            <consortium name="Mycorrhizal Genomics Consortium"/>
            <person name="Kohler A."/>
            <person name="Kuo A."/>
            <person name="Nagy L.G."/>
            <person name="Floudas D."/>
            <person name="Copeland A."/>
            <person name="Barry K.W."/>
            <person name="Cichocki N."/>
            <person name="Veneault-Fourrey C."/>
            <person name="LaButti K."/>
            <person name="Lindquist E.A."/>
            <person name="Lipzen A."/>
            <person name="Lundell T."/>
            <person name="Morin E."/>
            <person name="Murat C."/>
            <person name="Riley R."/>
            <person name="Ohm R."/>
            <person name="Sun H."/>
            <person name="Tunlid A."/>
            <person name="Henrissat B."/>
            <person name="Grigoriev I.V."/>
            <person name="Hibbett D.S."/>
            <person name="Martin F."/>
        </authorList>
    </citation>
    <scope>NUCLEOTIDE SEQUENCE [LARGE SCALE GENOMIC DNA]</scope>
    <source>
        <strain evidence="2">LaAM-08-1</strain>
    </source>
</reference>
<dbReference type="AlphaFoldDB" id="A0A0C9WV37"/>